<dbReference type="GeneID" id="93293549"/>
<accession>A0A377GDZ2</accession>
<proteinExistence type="predicted"/>
<dbReference type="EMBL" id="UGGT01000001">
    <property type="protein sequence ID" value="STO22701.1"/>
    <property type="molecule type" value="Genomic_DNA"/>
</dbReference>
<dbReference type="Proteomes" id="UP000254554">
    <property type="component" value="Unassembled WGS sequence"/>
</dbReference>
<name>A0A377GDZ2_9GAMM</name>
<keyword evidence="2" id="KW-1185">Reference proteome</keyword>
<evidence type="ECO:0000313" key="1">
    <source>
        <dbReference type="EMBL" id="STO22701.1"/>
    </source>
</evidence>
<gene>
    <name evidence="1" type="ORF">NCTC11370_02793</name>
</gene>
<sequence>MFTKNGFFPGTVNSKHVLLFNYIHYDGIGDFNHLIDFSREFTPLAEKLRVKLILFVVSTGNRKELVEQRLKTSLPTVKAHVLELGENSGDNAIEQFSHFIHNNKELREELSTTCCIFQISTSMAKAQKDIILKLSPCEIPVVIIPEISGLRTSALNLPISYIDPRDQLTPRDLQAKNINTRCLGLQKVPYQYGLKIKRTYLENVMALENRDFFKHLTGINDSGSTCSEEMLNWANKTQLVPAYLQDWDSITRFMSFCFQRFQGAEQERLVIYLNNPKYRGETPLFSNTPYCLLSAGKIMYLKEHQLDHLILNKQDKQFLPFMDYNLIFGPMLAVNANISAIEININGTVRRINCYPETSCNPPKTVSILTDFNLNDADYDILIANATDIVGVSGDNTIEKALTHDKLPFLQPNNKENFESVMNQLAQLAKCALPTEADNLVKDFEAFFCQKLMRLDKPQCSTRLLEINIQALFKVWHIVVDHLRENYNIFNHIAAIFCEPLVHYCAKAGDINLLHSINEHFGNIDFHTPNKQGETAGMIAEKNSNYNFLDEWHLLMHNREQSVAVKTSIRI</sequence>
<dbReference type="AlphaFoldDB" id="A0A377GDZ2"/>
<organism evidence="1 2">
    <name type="scientific">Fluoribacter dumoffii</name>
    <dbReference type="NCBI Taxonomy" id="463"/>
    <lineage>
        <taxon>Bacteria</taxon>
        <taxon>Pseudomonadati</taxon>
        <taxon>Pseudomonadota</taxon>
        <taxon>Gammaproteobacteria</taxon>
        <taxon>Legionellales</taxon>
        <taxon>Legionellaceae</taxon>
        <taxon>Fluoribacter</taxon>
    </lineage>
</organism>
<dbReference type="OrthoDB" id="5635382at2"/>
<protein>
    <submittedName>
        <fullName evidence="1">Uncharacterized protein</fullName>
    </submittedName>
</protein>
<reference evidence="1 2" key="1">
    <citation type="submission" date="2018-06" db="EMBL/GenBank/DDBJ databases">
        <authorList>
            <consortium name="Pathogen Informatics"/>
            <person name="Doyle S."/>
        </authorList>
    </citation>
    <scope>NUCLEOTIDE SEQUENCE [LARGE SCALE GENOMIC DNA]</scope>
    <source>
        <strain evidence="1 2">NCTC11370</strain>
    </source>
</reference>
<dbReference type="RefSeq" id="WP_010654808.1">
    <property type="nucleotide sequence ID" value="NZ_UGGT01000001.1"/>
</dbReference>
<evidence type="ECO:0000313" key="2">
    <source>
        <dbReference type="Proteomes" id="UP000254554"/>
    </source>
</evidence>